<evidence type="ECO:0000313" key="6">
    <source>
        <dbReference type="EMBL" id="MFC7705402.1"/>
    </source>
</evidence>
<dbReference type="PANTHER" id="PTHR30146:SF33">
    <property type="entry name" value="TRANSCRIPTIONAL REGULATOR"/>
    <property type="match status" value="1"/>
</dbReference>
<evidence type="ECO:0000313" key="7">
    <source>
        <dbReference type="Proteomes" id="UP001596516"/>
    </source>
</evidence>
<dbReference type="SUPFAM" id="SSF47413">
    <property type="entry name" value="lambda repressor-like DNA-binding domains"/>
    <property type="match status" value="1"/>
</dbReference>
<evidence type="ECO:0000256" key="2">
    <source>
        <dbReference type="ARBA" id="ARBA00023125"/>
    </source>
</evidence>
<sequence length="348" mass="36964">MTPSQGSPRNPTPDRSSDERPRLREVAEAAGVSVITASRCLSNPDRVSEKTRTRVLKVAAELGYIPNRVASGLVSSRTMVIGVVVPTIANPIHSVLLEAFNAQIETQGYRTLLATTSYDAAKEADAVRTLLAYKVDALALAGKVQSADAVRLLSVARVPVVEMFELHDAPVDLNVGLSNFDAGAALARYLLTRGRRAIAYITHSGIDDSRMAARFAGFQETAGAQPDVRLMEFTDSAPPGRLRESAISAILSRFPDVDAIVCSGHQAAVSAIRILTDQGIDIPGRIAVSGFGDSPASCWVRPSLTTVAYPMAEIGAAAGKMLLARLGGEPLPKTQVDLGFEIIERTST</sequence>
<dbReference type="InterPro" id="IPR028082">
    <property type="entry name" value="Peripla_BP_I"/>
</dbReference>
<dbReference type="RefSeq" id="WP_377405283.1">
    <property type="nucleotide sequence ID" value="NZ_JBHTFQ010000008.1"/>
</dbReference>
<dbReference type="Gene3D" id="1.10.260.40">
    <property type="entry name" value="lambda repressor-like DNA-binding domains"/>
    <property type="match status" value="1"/>
</dbReference>
<dbReference type="CDD" id="cd01392">
    <property type="entry name" value="HTH_LacI"/>
    <property type="match status" value="1"/>
</dbReference>
<keyword evidence="2 6" id="KW-0238">DNA-binding</keyword>
<accession>A0ABW2UL05</accession>
<dbReference type="CDD" id="cd01575">
    <property type="entry name" value="PBP1_GntR"/>
    <property type="match status" value="1"/>
</dbReference>
<evidence type="ECO:0000256" key="1">
    <source>
        <dbReference type="ARBA" id="ARBA00023015"/>
    </source>
</evidence>
<dbReference type="Pfam" id="PF00356">
    <property type="entry name" value="LacI"/>
    <property type="match status" value="1"/>
</dbReference>
<keyword evidence="3" id="KW-0804">Transcription</keyword>
<keyword evidence="1" id="KW-0805">Transcription regulation</keyword>
<evidence type="ECO:0000256" key="4">
    <source>
        <dbReference type="SAM" id="MobiDB-lite"/>
    </source>
</evidence>
<dbReference type="SMART" id="SM00354">
    <property type="entry name" value="HTH_LACI"/>
    <property type="match status" value="1"/>
</dbReference>
<comment type="caution">
    <text evidence="6">The sequence shown here is derived from an EMBL/GenBank/DDBJ whole genome shotgun (WGS) entry which is preliminary data.</text>
</comment>
<dbReference type="InterPro" id="IPR000843">
    <property type="entry name" value="HTH_LacI"/>
</dbReference>
<dbReference type="GO" id="GO:0003677">
    <property type="term" value="F:DNA binding"/>
    <property type="evidence" value="ECO:0007669"/>
    <property type="project" value="UniProtKB-KW"/>
</dbReference>
<dbReference type="Gene3D" id="3.40.50.2300">
    <property type="match status" value="2"/>
</dbReference>
<dbReference type="SUPFAM" id="SSF53822">
    <property type="entry name" value="Periplasmic binding protein-like I"/>
    <property type="match status" value="1"/>
</dbReference>
<dbReference type="Pfam" id="PF13377">
    <property type="entry name" value="Peripla_BP_3"/>
    <property type="match status" value="1"/>
</dbReference>
<gene>
    <name evidence="6" type="ORF">ACFQXB_14480</name>
</gene>
<dbReference type="Proteomes" id="UP001596516">
    <property type="component" value="Unassembled WGS sequence"/>
</dbReference>
<feature type="region of interest" description="Disordered" evidence="4">
    <location>
        <begin position="1"/>
        <end position="22"/>
    </location>
</feature>
<evidence type="ECO:0000256" key="3">
    <source>
        <dbReference type="ARBA" id="ARBA00023163"/>
    </source>
</evidence>
<protein>
    <submittedName>
        <fullName evidence="6">LacI family DNA-binding transcriptional regulator</fullName>
    </submittedName>
</protein>
<feature type="domain" description="HTH lacI-type" evidence="5">
    <location>
        <begin position="21"/>
        <end position="75"/>
    </location>
</feature>
<evidence type="ECO:0000259" key="5">
    <source>
        <dbReference type="PROSITE" id="PS50932"/>
    </source>
</evidence>
<dbReference type="PANTHER" id="PTHR30146">
    <property type="entry name" value="LACI-RELATED TRANSCRIPTIONAL REPRESSOR"/>
    <property type="match status" value="1"/>
</dbReference>
<keyword evidence="7" id="KW-1185">Reference proteome</keyword>
<dbReference type="InterPro" id="IPR010982">
    <property type="entry name" value="Lambda_DNA-bd_dom_sf"/>
</dbReference>
<name>A0ABW2UL05_9RHOB</name>
<organism evidence="6 7">
    <name type="scientific">Plastorhodobacter daqingensis</name>
    <dbReference type="NCBI Taxonomy" id="1387281"/>
    <lineage>
        <taxon>Bacteria</taxon>
        <taxon>Pseudomonadati</taxon>
        <taxon>Pseudomonadota</taxon>
        <taxon>Alphaproteobacteria</taxon>
        <taxon>Rhodobacterales</taxon>
        <taxon>Paracoccaceae</taxon>
        <taxon>Plastorhodobacter</taxon>
    </lineage>
</organism>
<dbReference type="PROSITE" id="PS50932">
    <property type="entry name" value="HTH_LACI_2"/>
    <property type="match status" value="1"/>
</dbReference>
<proteinExistence type="predicted"/>
<reference evidence="7" key="1">
    <citation type="journal article" date="2019" name="Int. J. Syst. Evol. Microbiol.">
        <title>The Global Catalogue of Microorganisms (GCM) 10K type strain sequencing project: providing services to taxonomists for standard genome sequencing and annotation.</title>
        <authorList>
            <consortium name="The Broad Institute Genomics Platform"/>
            <consortium name="The Broad Institute Genome Sequencing Center for Infectious Disease"/>
            <person name="Wu L."/>
            <person name="Ma J."/>
        </authorList>
    </citation>
    <scope>NUCLEOTIDE SEQUENCE [LARGE SCALE GENOMIC DNA]</scope>
    <source>
        <strain evidence="7">CGMCC 1.12750</strain>
    </source>
</reference>
<dbReference type="EMBL" id="JBHTFQ010000008">
    <property type="protein sequence ID" value="MFC7705402.1"/>
    <property type="molecule type" value="Genomic_DNA"/>
</dbReference>
<dbReference type="InterPro" id="IPR046335">
    <property type="entry name" value="LacI/GalR-like_sensor"/>
</dbReference>